<proteinExistence type="predicted"/>
<accession>V4PL32</accession>
<name>V4PL32_9CAUL</name>
<reference evidence="2 3" key="1">
    <citation type="journal article" date="2014" name="Nature">
        <title>Sequential evolution of bacterial morphology by co-option of a developmental regulator.</title>
        <authorList>
            <person name="Jiang C."/>
            <person name="Brown P.J."/>
            <person name="Ducret A."/>
            <person name="Brun Y.V."/>
        </authorList>
    </citation>
    <scope>NUCLEOTIDE SEQUENCE [LARGE SCALE GENOMIC DNA]</scope>
    <source>
        <strain evidence="2 3">DSM 16100</strain>
    </source>
</reference>
<dbReference type="InterPro" id="IPR011201">
    <property type="entry name" value="Zinc-ribbon_6_bact"/>
</dbReference>
<dbReference type="PATRIC" id="fig|1121022.4.peg.171"/>
<dbReference type="InterPro" id="IPR031321">
    <property type="entry name" value="UCP012641"/>
</dbReference>
<dbReference type="PIRSF" id="PIRSF012641">
    <property type="entry name" value="UCP012641"/>
    <property type="match status" value="1"/>
</dbReference>
<dbReference type="EMBL" id="AWGB01000001">
    <property type="protein sequence ID" value="ESQ94677.1"/>
    <property type="molecule type" value="Genomic_DNA"/>
</dbReference>
<dbReference type="Pfam" id="PF10005">
    <property type="entry name" value="Zn_ribbon_DZR_6"/>
    <property type="match status" value="1"/>
</dbReference>
<evidence type="ECO:0000313" key="2">
    <source>
        <dbReference type="EMBL" id="ESQ94677.1"/>
    </source>
</evidence>
<dbReference type="Proteomes" id="UP000017837">
    <property type="component" value="Unassembled WGS sequence"/>
</dbReference>
<evidence type="ECO:0000313" key="3">
    <source>
        <dbReference type="Proteomes" id="UP000017837"/>
    </source>
</evidence>
<dbReference type="RefSeq" id="WP_018081105.1">
    <property type="nucleotide sequence ID" value="NZ_AQWM01000004.1"/>
</dbReference>
<dbReference type="Pfam" id="PF15887">
    <property type="entry name" value="Peptidase_Mx"/>
    <property type="match status" value="1"/>
</dbReference>
<gene>
    <name evidence="2" type="ORF">ABENE_00870</name>
</gene>
<dbReference type="STRING" id="1121022.GCA_000376105_01436"/>
<dbReference type="AlphaFoldDB" id="V4PL32"/>
<dbReference type="OrthoDB" id="256753at2"/>
<comment type="caution">
    <text evidence="2">The sequence shown here is derived from an EMBL/GenBank/DDBJ whole genome shotgun (WGS) entry which is preliminary data.</text>
</comment>
<feature type="domain" description="Zinc-ribbon" evidence="1">
    <location>
        <begin position="3"/>
        <end position="95"/>
    </location>
</feature>
<sequence length="355" mass="41113">MKLFRCDNCGNSIYFENRSCLKCGLRLGFVCEEISLHAMQPDANHADRWRRVDQQQFVYRFCPNAAFDVCNWLVRDDSDETFCTACRYNGLVPNAKSREGLRRWRAISDAQRHLFYSFLRWDLPRPSRKEDPIGGLRFDLKDDKINPDGSCQPVLIGHDEGHIVIRTAEADDPTREQQRAMMNEPYRTLLGHFRHETGHFIWNKMVRDAGKTESFRAVFGDESVDYDEALKHHYARGPRPGWGSSYISYYATTHPWEDFAECFAHVLHIIDSLETAHMFGIALAPMSHDFLAAHANFDPYSVLDFERIAEVWIPLSLALNTIHHSMGERDLYPFILTPVIKGKLAYVHSLLTRQI</sequence>
<evidence type="ECO:0000259" key="1">
    <source>
        <dbReference type="Pfam" id="PF10005"/>
    </source>
</evidence>
<keyword evidence="3" id="KW-1185">Reference proteome</keyword>
<protein>
    <recommendedName>
        <fullName evidence="1">Zinc-ribbon domain-containing protein</fullName>
    </recommendedName>
</protein>
<organism evidence="2 3">
    <name type="scientific">Asticcacaulis benevestitus DSM 16100 = ATCC BAA-896</name>
    <dbReference type="NCBI Taxonomy" id="1121022"/>
    <lineage>
        <taxon>Bacteria</taxon>
        <taxon>Pseudomonadati</taxon>
        <taxon>Pseudomonadota</taxon>
        <taxon>Alphaproteobacteria</taxon>
        <taxon>Caulobacterales</taxon>
        <taxon>Caulobacteraceae</taxon>
        <taxon>Asticcacaulis</taxon>
    </lineage>
</organism>
<dbReference type="eggNOG" id="COG4307">
    <property type="taxonomic scope" value="Bacteria"/>
</dbReference>